<gene>
    <name evidence="2" type="ORF">Thimo_1884</name>
</gene>
<keyword evidence="1" id="KW-0812">Transmembrane</keyword>
<name>L0GZ43_9GAMM</name>
<proteinExistence type="predicted"/>
<dbReference type="Proteomes" id="UP000010816">
    <property type="component" value="Chromosome"/>
</dbReference>
<dbReference type="HOGENOM" id="CLU_2276178_0_0_6"/>
<dbReference type="KEGG" id="tmb:Thimo_1884"/>
<evidence type="ECO:0000313" key="2">
    <source>
        <dbReference type="EMBL" id="AGA90650.1"/>
    </source>
</evidence>
<keyword evidence="3" id="KW-1185">Reference proteome</keyword>
<accession>L0GZ43</accession>
<reference evidence="2 3" key="1">
    <citation type="submission" date="2011-09" db="EMBL/GenBank/DDBJ databases">
        <title>Complete sequence of chromosome of Thioflavicoccus mobilis 8321.</title>
        <authorList>
            <consortium name="US DOE Joint Genome Institute"/>
            <person name="Lucas S."/>
            <person name="Han J."/>
            <person name="Lapidus A."/>
            <person name="Cheng J.-F."/>
            <person name="Goodwin L."/>
            <person name="Pitluck S."/>
            <person name="Peters L."/>
            <person name="Ovchinnikova G."/>
            <person name="Lu M."/>
            <person name="Detter J.C."/>
            <person name="Han C."/>
            <person name="Tapia R."/>
            <person name="Land M."/>
            <person name="Hauser L."/>
            <person name="Kyrpides N."/>
            <person name="Ivanova N."/>
            <person name="Pagani I."/>
            <person name="Vogl K."/>
            <person name="Liu Z."/>
            <person name="Imhoff J."/>
            <person name="Thiel V."/>
            <person name="Frigaard N.-U."/>
            <person name="Bryant D."/>
            <person name="Woyke T."/>
        </authorList>
    </citation>
    <scope>NUCLEOTIDE SEQUENCE [LARGE SCALE GENOMIC DNA]</scope>
    <source>
        <strain evidence="2 3">8321</strain>
    </source>
</reference>
<organism evidence="2 3">
    <name type="scientific">Thioflavicoccus mobilis 8321</name>
    <dbReference type="NCBI Taxonomy" id="765912"/>
    <lineage>
        <taxon>Bacteria</taxon>
        <taxon>Pseudomonadati</taxon>
        <taxon>Pseudomonadota</taxon>
        <taxon>Gammaproteobacteria</taxon>
        <taxon>Chromatiales</taxon>
        <taxon>Chromatiaceae</taxon>
        <taxon>Thioflavicoccus</taxon>
    </lineage>
</organism>
<protein>
    <submittedName>
        <fullName evidence="2">Uncharacterized protein</fullName>
    </submittedName>
</protein>
<dbReference type="EMBL" id="CP003051">
    <property type="protein sequence ID" value="AGA90650.1"/>
    <property type="molecule type" value="Genomic_DNA"/>
</dbReference>
<evidence type="ECO:0000256" key="1">
    <source>
        <dbReference type="SAM" id="Phobius"/>
    </source>
</evidence>
<evidence type="ECO:0000313" key="3">
    <source>
        <dbReference type="Proteomes" id="UP000010816"/>
    </source>
</evidence>
<feature type="transmembrane region" description="Helical" evidence="1">
    <location>
        <begin position="53"/>
        <end position="74"/>
    </location>
</feature>
<keyword evidence="1" id="KW-0472">Membrane</keyword>
<dbReference type="AlphaFoldDB" id="L0GZ43"/>
<keyword evidence="1" id="KW-1133">Transmembrane helix</keyword>
<feature type="transmembrane region" description="Helical" evidence="1">
    <location>
        <begin position="81"/>
        <end position="99"/>
    </location>
</feature>
<sequence>MAFAPVFCKRLITRRSSGTGSPGGQPHHGRVHIQGVGEQDAGLALDLAFLVPLSLYISLGLAVAAALAVFFAWYRRCPPRLQLLALGIALHPLVLLAVVDLL</sequence>